<dbReference type="Proteomes" id="UP000026961">
    <property type="component" value="Chromosome 3"/>
</dbReference>
<evidence type="ECO:0000256" key="2">
    <source>
        <dbReference type="ARBA" id="ARBA00022617"/>
    </source>
</evidence>
<keyword evidence="5 8" id="KW-0408">Iron</keyword>
<evidence type="ECO:0000256" key="8">
    <source>
        <dbReference type="RuleBase" id="RU362121"/>
    </source>
</evidence>
<dbReference type="PRINTS" id="PR00363">
    <property type="entry name" value="CYTOCHROMEB5"/>
</dbReference>
<dbReference type="Gene3D" id="3.10.120.10">
    <property type="entry name" value="Cytochrome b5-like heme/steroid binding domain"/>
    <property type="match status" value="1"/>
</dbReference>
<dbReference type="SUPFAM" id="SSF55856">
    <property type="entry name" value="Cytochrome b5-like heme/steroid binding domain"/>
    <property type="match status" value="1"/>
</dbReference>
<evidence type="ECO:0000313" key="12">
    <source>
        <dbReference type="Proteomes" id="UP000026961"/>
    </source>
</evidence>
<comment type="subcellular location">
    <subcellularLocation>
        <location evidence="1">Membrane</location>
    </subcellularLocation>
</comment>
<feature type="region of interest" description="Disordered" evidence="9">
    <location>
        <begin position="1"/>
        <end position="64"/>
    </location>
</feature>
<reference evidence="11" key="1">
    <citation type="submission" date="2015-04" db="UniProtKB">
        <authorList>
            <consortium name="EnsemblPlants"/>
        </authorList>
    </citation>
    <scope>IDENTIFICATION</scope>
</reference>
<feature type="transmembrane region" description="Helical" evidence="8">
    <location>
        <begin position="294"/>
        <end position="313"/>
    </location>
</feature>
<comment type="similarity">
    <text evidence="7 8">Belongs to the cytochrome b5 family.</text>
</comment>
<keyword evidence="12" id="KW-1185">Reference proteome</keyword>
<dbReference type="eggNOG" id="KOG0537">
    <property type="taxonomic scope" value="Eukaryota"/>
</dbReference>
<keyword evidence="8" id="KW-1133">Transmembrane helix</keyword>
<dbReference type="HOGENOM" id="CLU_881021_0_0_1"/>
<dbReference type="GO" id="GO:0016020">
    <property type="term" value="C:membrane"/>
    <property type="evidence" value="ECO:0007669"/>
    <property type="project" value="UniProtKB-SubCell"/>
</dbReference>
<feature type="domain" description="Cytochrome b5 heme-binding" evidence="10">
    <location>
        <begin position="188"/>
        <end position="264"/>
    </location>
</feature>
<dbReference type="AlphaFoldDB" id="A0A0D9ZDA8"/>
<dbReference type="Pfam" id="PF00173">
    <property type="entry name" value="Cyt-b5"/>
    <property type="match status" value="1"/>
</dbReference>
<organism evidence="11">
    <name type="scientific">Oryza glumipatula</name>
    <dbReference type="NCBI Taxonomy" id="40148"/>
    <lineage>
        <taxon>Eukaryota</taxon>
        <taxon>Viridiplantae</taxon>
        <taxon>Streptophyta</taxon>
        <taxon>Embryophyta</taxon>
        <taxon>Tracheophyta</taxon>
        <taxon>Spermatophyta</taxon>
        <taxon>Magnoliopsida</taxon>
        <taxon>Liliopsida</taxon>
        <taxon>Poales</taxon>
        <taxon>Poaceae</taxon>
        <taxon>BOP clade</taxon>
        <taxon>Oryzoideae</taxon>
        <taxon>Oryzeae</taxon>
        <taxon>Oryzinae</taxon>
        <taxon>Oryza</taxon>
    </lineage>
</organism>
<name>A0A0D9ZDA8_9ORYZ</name>
<evidence type="ECO:0000256" key="6">
    <source>
        <dbReference type="ARBA" id="ARBA00023136"/>
    </source>
</evidence>
<keyword evidence="3 8" id="KW-0812">Transmembrane</keyword>
<dbReference type="STRING" id="40148.A0A0D9ZDA8"/>
<dbReference type="PROSITE" id="PS50255">
    <property type="entry name" value="CYTOCHROME_B5_2"/>
    <property type="match status" value="1"/>
</dbReference>
<dbReference type="PANTHER" id="PTHR19359:SF25">
    <property type="entry name" value="CYTOCHROME B5 HEME-BINDING DOMAIN-CONTAINING PROTEIN"/>
    <property type="match status" value="1"/>
</dbReference>
<proteinExistence type="inferred from homology"/>
<evidence type="ECO:0000256" key="7">
    <source>
        <dbReference type="ARBA" id="ARBA00038168"/>
    </source>
</evidence>
<evidence type="ECO:0000256" key="3">
    <source>
        <dbReference type="ARBA" id="ARBA00022692"/>
    </source>
</evidence>
<dbReference type="InterPro" id="IPR036400">
    <property type="entry name" value="Cyt_B5-like_heme/steroid_sf"/>
</dbReference>
<feature type="compositionally biased region" description="Low complexity" evidence="9">
    <location>
        <begin position="1"/>
        <end position="18"/>
    </location>
</feature>
<dbReference type="EnsemblPlants" id="OGLUM03G34220.1">
    <property type="protein sequence ID" value="OGLUM03G34220.1"/>
    <property type="gene ID" value="OGLUM03G34220"/>
</dbReference>
<protein>
    <recommendedName>
        <fullName evidence="10">Cytochrome b5 heme-binding domain-containing protein</fullName>
    </recommendedName>
</protein>
<reference evidence="11" key="2">
    <citation type="submission" date="2018-05" db="EMBL/GenBank/DDBJ databases">
        <title>OgluRS3 (Oryza glumaepatula Reference Sequence Version 3).</title>
        <authorList>
            <person name="Zhang J."/>
            <person name="Kudrna D."/>
            <person name="Lee S."/>
            <person name="Talag J."/>
            <person name="Welchert J."/>
            <person name="Wing R.A."/>
        </authorList>
    </citation>
    <scope>NUCLEOTIDE SEQUENCE [LARGE SCALE GENOMIC DNA]</scope>
</reference>
<evidence type="ECO:0000256" key="5">
    <source>
        <dbReference type="ARBA" id="ARBA00023004"/>
    </source>
</evidence>
<accession>A0A0D9ZDA8</accession>
<dbReference type="PROSITE" id="PS00191">
    <property type="entry name" value="CYTOCHROME_B5_1"/>
    <property type="match status" value="1"/>
</dbReference>
<dbReference type="InterPro" id="IPR018506">
    <property type="entry name" value="Cyt_B5_heme-BS"/>
</dbReference>
<dbReference type="InterPro" id="IPR050668">
    <property type="entry name" value="Cytochrome_b5"/>
</dbReference>
<dbReference type="PANTHER" id="PTHR19359">
    <property type="entry name" value="CYTOCHROME B5"/>
    <property type="match status" value="1"/>
</dbReference>
<keyword evidence="6 8" id="KW-0472">Membrane</keyword>
<dbReference type="SMART" id="SM01117">
    <property type="entry name" value="Cyt-b5"/>
    <property type="match status" value="1"/>
</dbReference>
<keyword evidence="4 8" id="KW-0479">Metal-binding</keyword>
<keyword evidence="2 8" id="KW-0349">Heme</keyword>
<dbReference type="FunFam" id="3.10.120.10:FF:000002">
    <property type="entry name" value="Cytochrome b5 type B"/>
    <property type="match status" value="1"/>
</dbReference>
<dbReference type="GO" id="GO:0020037">
    <property type="term" value="F:heme binding"/>
    <property type="evidence" value="ECO:0007669"/>
    <property type="project" value="UniProtKB-UniRule"/>
</dbReference>
<sequence length="316" mass="35219">MAAALSDARQAAAATATTPCRDEELLCGPKGQRRGGPRDEVPLDLQRSPRPPEGGEMASAVASGSEPKQVRQWVWRRVVEVEEQQVVHEIAVCSSSLFSSRRPYPHRCRRHDCRKRQEAYMGFKLGLRRGLLGRRVSPEVQNPNKVAVAVLLPRQAAVDSSRSLVILGRRRLEASEQGEREEEMPTLTKLYSLEEAARHNTADDCWVVVDGKIYDVTKYLDDHPGGADVLLEVTGKDAKEEFDDAGHSESAKELMQDYFIGELDPTPNIPEMEVFRKEQDVNFASKLMANAAQYWPIPATVVGISVVIAVLYARQK</sequence>
<evidence type="ECO:0000256" key="9">
    <source>
        <dbReference type="SAM" id="MobiDB-lite"/>
    </source>
</evidence>
<evidence type="ECO:0000313" key="11">
    <source>
        <dbReference type="EnsemblPlants" id="OGLUM03G34220.1"/>
    </source>
</evidence>
<dbReference type="Gramene" id="OGLUM03G34220.1">
    <property type="protein sequence ID" value="OGLUM03G34220.1"/>
    <property type="gene ID" value="OGLUM03G34220"/>
</dbReference>
<evidence type="ECO:0000256" key="4">
    <source>
        <dbReference type="ARBA" id="ARBA00022723"/>
    </source>
</evidence>
<dbReference type="InterPro" id="IPR001199">
    <property type="entry name" value="Cyt_B5-like_heme/steroid-bd"/>
</dbReference>
<evidence type="ECO:0000259" key="10">
    <source>
        <dbReference type="PROSITE" id="PS50255"/>
    </source>
</evidence>
<dbReference type="GO" id="GO:0046872">
    <property type="term" value="F:metal ion binding"/>
    <property type="evidence" value="ECO:0007669"/>
    <property type="project" value="UniProtKB-UniRule"/>
</dbReference>
<evidence type="ECO:0000256" key="1">
    <source>
        <dbReference type="ARBA" id="ARBA00004370"/>
    </source>
</evidence>